<feature type="domain" description="PPM-type phosphatase" evidence="3">
    <location>
        <begin position="370"/>
        <end position="586"/>
    </location>
</feature>
<evidence type="ECO:0000256" key="1">
    <source>
        <dbReference type="ARBA" id="ARBA00022801"/>
    </source>
</evidence>
<feature type="domain" description="GAF" evidence="2">
    <location>
        <begin position="13"/>
        <end position="179"/>
    </location>
</feature>
<proteinExistence type="predicted"/>
<dbReference type="GO" id="GO:0016791">
    <property type="term" value="F:phosphatase activity"/>
    <property type="evidence" value="ECO:0007669"/>
    <property type="project" value="TreeGrafter"/>
</dbReference>
<dbReference type="Gene3D" id="3.30.450.40">
    <property type="match status" value="2"/>
</dbReference>
<dbReference type="SMART" id="SM00065">
    <property type="entry name" value="GAF"/>
    <property type="match status" value="2"/>
</dbReference>
<dbReference type="Pfam" id="PF13185">
    <property type="entry name" value="GAF_2"/>
    <property type="match status" value="2"/>
</dbReference>
<keyword evidence="1" id="KW-0378">Hydrolase</keyword>
<evidence type="ECO:0000259" key="3">
    <source>
        <dbReference type="SMART" id="SM00331"/>
    </source>
</evidence>
<dbReference type="InterPro" id="IPR052016">
    <property type="entry name" value="Bact_Sigma-Reg"/>
</dbReference>
<sequence length="587" mass="65482">MNERSTLAQSATSQEERLQALVRASRELALLKRDELARRARDLFLRSSTFSEFSLWVLDPRTEVLYPWTLCNTPVMGRRPRLTVGQGIAGVASAEEQPSFHPTVAETQYLPEEWGGRPRNMIQGVLTLPLRRAGEPLGVVVLTKLDSTRPPDEDISFLRELSIQLAIAIGNARTHSEAMREKVQNHLLLELGTKISVSLDTNQLLEQILDLVFQVVRYDAAGIYLVDKDTQWVNQQAIRGYEANREEAVRLKVGRGLIGWVAKTGRSVIVPDVRRDDRYVNARPQTRSEMVAPLRAGTEVIGAFNLESDEPDAYEPEDLELLMTFASQAAVAIERTRLHAEVLETRRLEEELSIGQRIQRTFLPERDPKVPNFDIAGANYSSGLVGGDYYDYVRITEGHLGIVVADVSGKGIPAALIMAAFRASLIAEVRNNYAIRTVFAKVNKLLWESIEIDRFVTAIYGVLDIQGRKYTYVNAGHNAGLLYRAATDSFETLDSTGPLLGTLETAMFKERQVEIRPGDVLTLYTDGITEAMNPEKELFGEERLRDVIRSRKGGTASEIVRGIRETVGAYAGGELDDDLTLVLIKGQ</sequence>
<reference evidence="4 5" key="1">
    <citation type="journal article" date="2019" name="Nat. Microbiol.">
        <title>Mediterranean grassland soil C-N compound turnover is dependent on rainfall and depth, and is mediated by genomically divergent microorganisms.</title>
        <authorList>
            <person name="Diamond S."/>
            <person name="Andeer P.F."/>
            <person name="Li Z."/>
            <person name="Crits-Christoph A."/>
            <person name="Burstein D."/>
            <person name="Anantharaman K."/>
            <person name="Lane K.R."/>
            <person name="Thomas B.C."/>
            <person name="Pan C."/>
            <person name="Northen T.R."/>
            <person name="Banfield J.F."/>
        </authorList>
    </citation>
    <scope>NUCLEOTIDE SEQUENCE [LARGE SCALE GENOMIC DNA]</scope>
    <source>
        <strain evidence="4">WS_1</strain>
    </source>
</reference>
<comment type="caution">
    <text evidence="4">The sequence shown here is derived from an EMBL/GenBank/DDBJ whole genome shotgun (WGS) entry which is preliminary data.</text>
</comment>
<dbReference type="InterPro" id="IPR001932">
    <property type="entry name" value="PPM-type_phosphatase-like_dom"/>
</dbReference>
<dbReference type="Pfam" id="PF07228">
    <property type="entry name" value="SpoIIE"/>
    <property type="match status" value="1"/>
</dbReference>
<dbReference type="AlphaFoldDB" id="A0A538SC51"/>
<dbReference type="InterPro" id="IPR029016">
    <property type="entry name" value="GAF-like_dom_sf"/>
</dbReference>
<dbReference type="InterPro" id="IPR003018">
    <property type="entry name" value="GAF"/>
</dbReference>
<dbReference type="SMART" id="SM00331">
    <property type="entry name" value="PP2C_SIG"/>
    <property type="match status" value="1"/>
</dbReference>
<evidence type="ECO:0000313" key="5">
    <source>
        <dbReference type="Proteomes" id="UP000316292"/>
    </source>
</evidence>
<dbReference type="PANTHER" id="PTHR43156">
    <property type="entry name" value="STAGE II SPORULATION PROTEIN E-RELATED"/>
    <property type="match status" value="1"/>
</dbReference>
<organism evidence="4 5">
    <name type="scientific">Eiseniibacteriota bacterium</name>
    <dbReference type="NCBI Taxonomy" id="2212470"/>
    <lineage>
        <taxon>Bacteria</taxon>
        <taxon>Candidatus Eiseniibacteriota</taxon>
    </lineage>
</organism>
<dbReference type="Gene3D" id="3.60.40.10">
    <property type="entry name" value="PPM-type phosphatase domain"/>
    <property type="match status" value="1"/>
</dbReference>
<name>A0A538SC51_UNCEI</name>
<feature type="domain" description="GAF" evidence="2">
    <location>
        <begin position="200"/>
        <end position="343"/>
    </location>
</feature>
<dbReference type="SUPFAM" id="SSF81606">
    <property type="entry name" value="PP2C-like"/>
    <property type="match status" value="1"/>
</dbReference>
<dbReference type="EMBL" id="VBOR01000063">
    <property type="protein sequence ID" value="TMQ48937.1"/>
    <property type="molecule type" value="Genomic_DNA"/>
</dbReference>
<dbReference type="Proteomes" id="UP000316292">
    <property type="component" value="Unassembled WGS sequence"/>
</dbReference>
<dbReference type="InterPro" id="IPR036457">
    <property type="entry name" value="PPM-type-like_dom_sf"/>
</dbReference>
<gene>
    <name evidence="4" type="ORF">E6K71_06290</name>
</gene>
<protein>
    <submittedName>
        <fullName evidence="4">GAF domain-containing protein</fullName>
    </submittedName>
</protein>
<dbReference type="PANTHER" id="PTHR43156:SF2">
    <property type="entry name" value="STAGE II SPORULATION PROTEIN E"/>
    <property type="match status" value="1"/>
</dbReference>
<dbReference type="SUPFAM" id="SSF55781">
    <property type="entry name" value="GAF domain-like"/>
    <property type="match status" value="2"/>
</dbReference>
<evidence type="ECO:0000259" key="2">
    <source>
        <dbReference type="SMART" id="SM00065"/>
    </source>
</evidence>
<accession>A0A538SC51</accession>
<evidence type="ECO:0000313" key="4">
    <source>
        <dbReference type="EMBL" id="TMQ48937.1"/>
    </source>
</evidence>